<dbReference type="EnsemblPlants" id="OBART02G10810.1">
    <property type="protein sequence ID" value="OBART02G10810.1"/>
    <property type="gene ID" value="OBART02G10810"/>
</dbReference>
<accession>A0A0D3F354</accession>
<reference evidence="1" key="1">
    <citation type="journal article" date="2009" name="Rice">
        <title>De Novo Next Generation Sequencing of Plant Genomes.</title>
        <authorList>
            <person name="Rounsley S."/>
            <person name="Marri P.R."/>
            <person name="Yu Y."/>
            <person name="He R."/>
            <person name="Sisneros N."/>
            <person name="Goicoechea J.L."/>
            <person name="Lee S.J."/>
            <person name="Angelova A."/>
            <person name="Kudrna D."/>
            <person name="Luo M."/>
            <person name="Affourtit J."/>
            <person name="Desany B."/>
            <person name="Knight J."/>
            <person name="Niazi F."/>
            <person name="Egholm M."/>
            <person name="Wing R.A."/>
        </authorList>
    </citation>
    <scope>NUCLEOTIDE SEQUENCE [LARGE SCALE GENOMIC DNA]</scope>
    <source>
        <strain evidence="1">cv. IRGC 105608</strain>
    </source>
</reference>
<evidence type="ECO:0000313" key="2">
    <source>
        <dbReference type="Proteomes" id="UP000026960"/>
    </source>
</evidence>
<dbReference type="Proteomes" id="UP000026960">
    <property type="component" value="Chromosome 2"/>
</dbReference>
<dbReference type="HOGENOM" id="CLU_1498517_0_0_1"/>
<dbReference type="PaxDb" id="65489-OBART02G10810.1"/>
<proteinExistence type="predicted"/>
<sequence length="180" mass="21006">MISCRYHLIPHRYHLIPLKYHLLRGKNRMIHNRYHLISRKYYLLRDKNHMIPNRYHLISRKYHILCGKNRMIPDRYHLIRGPSARLGKKTCSARGGRGHRRRALHSELPRRRGPRLCRVEAAACHGQAGGGGYINEERRGVDRWPELGNGVTAVAGARKGRGSSGGSCIRWRERLRWPEP</sequence>
<name>A0A0D3F354_9ORYZ</name>
<dbReference type="Gramene" id="OBART02G10810.1">
    <property type="protein sequence ID" value="OBART02G10810.1"/>
    <property type="gene ID" value="OBART02G10810"/>
</dbReference>
<keyword evidence="2" id="KW-1185">Reference proteome</keyword>
<protein>
    <submittedName>
        <fullName evidence="1">Uncharacterized protein</fullName>
    </submittedName>
</protein>
<organism evidence="1">
    <name type="scientific">Oryza barthii</name>
    <dbReference type="NCBI Taxonomy" id="65489"/>
    <lineage>
        <taxon>Eukaryota</taxon>
        <taxon>Viridiplantae</taxon>
        <taxon>Streptophyta</taxon>
        <taxon>Embryophyta</taxon>
        <taxon>Tracheophyta</taxon>
        <taxon>Spermatophyta</taxon>
        <taxon>Magnoliopsida</taxon>
        <taxon>Liliopsida</taxon>
        <taxon>Poales</taxon>
        <taxon>Poaceae</taxon>
        <taxon>BOP clade</taxon>
        <taxon>Oryzoideae</taxon>
        <taxon>Oryzeae</taxon>
        <taxon>Oryzinae</taxon>
        <taxon>Oryza</taxon>
    </lineage>
</organism>
<dbReference type="AlphaFoldDB" id="A0A0D3F354"/>
<dbReference type="STRING" id="65489.A0A0D3F354"/>
<evidence type="ECO:0000313" key="1">
    <source>
        <dbReference type="EnsemblPlants" id="OBART02G10810.1"/>
    </source>
</evidence>
<reference evidence="1" key="2">
    <citation type="submission" date="2015-03" db="UniProtKB">
        <authorList>
            <consortium name="EnsemblPlants"/>
        </authorList>
    </citation>
    <scope>IDENTIFICATION</scope>
</reference>